<keyword evidence="4 10" id="KW-1003">Cell membrane</keyword>
<evidence type="ECO:0000256" key="5">
    <source>
        <dbReference type="ARBA" id="ARBA00022519"/>
    </source>
</evidence>
<evidence type="ECO:0000259" key="12">
    <source>
        <dbReference type="Pfam" id="PF21687"/>
    </source>
</evidence>
<keyword evidence="9 10" id="KW-0472">Membrane</keyword>
<feature type="domain" description="T2SS protein K first SAM-like" evidence="12">
    <location>
        <begin position="101"/>
        <end position="202"/>
    </location>
</feature>
<comment type="caution">
    <text evidence="13">The sequence shown here is derived from an EMBL/GenBank/DDBJ whole genome shotgun (WGS) entry which is preliminary data.</text>
</comment>
<gene>
    <name evidence="13" type="ORF">HNQ58_001802</name>
</gene>
<dbReference type="SUPFAM" id="SSF54523">
    <property type="entry name" value="Pili subunits"/>
    <property type="match status" value="1"/>
</dbReference>
<keyword evidence="5 10" id="KW-0997">Cell inner membrane</keyword>
<dbReference type="GO" id="GO:0005886">
    <property type="term" value="C:plasma membrane"/>
    <property type="evidence" value="ECO:0007669"/>
    <property type="project" value="UniProtKB-SubCell"/>
</dbReference>
<dbReference type="SUPFAM" id="SSF158544">
    <property type="entry name" value="GspK insert domain-like"/>
    <property type="match status" value="1"/>
</dbReference>
<reference evidence="13 14" key="1">
    <citation type="submission" date="2020-08" db="EMBL/GenBank/DDBJ databases">
        <title>Genomic Encyclopedia of Type Strains, Phase IV (KMG-IV): sequencing the most valuable type-strain genomes for metagenomic binning, comparative biology and taxonomic classification.</title>
        <authorList>
            <person name="Goeker M."/>
        </authorList>
    </citation>
    <scope>NUCLEOTIDE SEQUENCE [LARGE SCALE GENOMIC DNA]</scope>
    <source>
        <strain evidence="13 14">DSM 25897</strain>
    </source>
</reference>
<evidence type="ECO:0000256" key="11">
    <source>
        <dbReference type="SAM" id="Phobius"/>
    </source>
</evidence>
<evidence type="ECO:0000313" key="13">
    <source>
        <dbReference type="EMBL" id="MBB5015892.1"/>
    </source>
</evidence>
<evidence type="ECO:0000256" key="3">
    <source>
        <dbReference type="ARBA" id="ARBA00022448"/>
    </source>
</evidence>
<feature type="transmembrane region" description="Helical" evidence="11">
    <location>
        <begin position="7"/>
        <end position="27"/>
    </location>
</feature>
<dbReference type="InterPro" id="IPR049031">
    <property type="entry name" value="T2SSK_SAM-like_1st"/>
</dbReference>
<dbReference type="AlphaFoldDB" id="A0A7W7Y0L3"/>
<keyword evidence="8 11" id="KW-1133">Transmembrane helix</keyword>
<evidence type="ECO:0000256" key="10">
    <source>
        <dbReference type="PIRNR" id="PIRNR002786"/>
    </source>
</evidence>
<dbReference type="EMBL" id="JACHHX010000011">
    <property type="protein sequence ID" value="MBB5015892.1"/>
    <property type="molecule type" value="Genomic_DNA"/>
</dbReference>
<dbReference type="GO" id="GO:0009306">
    <property type="term" value="P:protein secretion"/>
    <property type="evidence" value="ECO:0007669"/>
    <property type="project" value="InterPro"/>
</dbReference>
<protein>
    <recommendedName>
        <fullName evidence="10">Type II secretion system protein K</fullName>
    </recommendedName>
</protein>
<evidence type="ECO:0000256" key="7">
    <source>
        <dbReference type="ARBA" id="ARBA00022927"/>
    </source>
</evidence>
<evidence type="ECO:0000313" key="14">
    <source>
        <dbReference type="Proteomes" id="UP000519004"/>
    </source>
</evidence>
<comment type="subcellular location">
    <subcellularLocation>
        <location evidence="1 10">Cell inner membrane</location>
    </subcellularLocation>
</comment>
<name>A0A7W7Y0L3_9GAMM</name>
<sequence length="304" mass="33138">MRRQRGVALIVAMLAVALAVLLVAALLDRGETSRAQLRDHWRAEQGWQLMAGLEAWAAEILREQAARSGGVDALGDPWAQPMPPVDIPGARITGRLRDLGGCFDLNSLAPHGVADEQAIRRFERLLRTLGLDPRLAAEAADWIDADHEPRAGGGEDSAYATLAPGYRVGNRPLAHASELKRLRSMDMRSWQELSPYVCALPTPAPLNLNTAPWPLWTTLDDAVNENIARRLAREPGSAYGSMESLQLALQREGIAADLRGYGLGSTYFLAEAQIEADGIPFAYSSLLQRQGLAVRVVARMRGAY</sequence>
<dbReference type="Proteomes" id="UP000519004">
    <property type="component" value="Unassembled WGS sequence"/>
</dbReference>
<keyword evidence="3 10" id="KW-0813">Transport</keyword>
<dbReference type="PANTHER" id="PTHR38831:SF1">
    <property type="entry name" value="TYPE II SECRETION SYSTEM PROTEIN K-RELATED"/>
    <property type="match status" value="1"/>
</dbReference>
<dbReference type="Pfam" id="PF21687">
    <property type="entry name" value="T2SSK_1st"/>
    <property type="match status" value="1"/>
</dbReference>
<dbReference type="RefSeq" id="WP_183948564.1">
    <property type="nucleotide sequence ID" value="NZ_JACHHX010000011.1"/>
</dbReference>
<evidence type="ECO:0000256" key="2">
    <source>
        <dbReference type="ARBA" id="ARBA00007246"/>
    </source>
</evidence>
<evidence type="ECO:0000256" key="4">
    <source>
        <dbReference type="ARBA" id="ARBA00022475"/>
    </source>
</evidence>
<dbReference type="NCBIfam" id="NF037980">
    <property type="entry name" value="T2SS_GspK"/>
    <property type="match status" value="1"/>
</dbReference>
<dbReference type="Gene3D" id="1.10.40.60">
    <property type="entry name" value="EpsJ-like"/>
    <property type="match status" value="2"/>
</dbReference>
<dbReference type="PANTHER" id="PTHR38831">
    <property type="entry name" value="TYPE II SECRETION SYSTEM PROTEIN K"/>
    <property type="match status" value="1"/>
</dbReference>
<keyword evidence="6 11" id="KW-0812">Transmembrane</keyword>
<comment type="similarity">
    <text evidence="2 10">Belongs to the GSP K family.</text>
</comment>
<keyword evidence="14" id="KW-1185">Reference proteome</keyword>
<dbReference type="InterPro" id="IPR045584">
    <property type="entry name" value="Pilin-like"/>
</dbReference>
<dbReference type="Gene3D" id="3.30.1300.30">
    <property type="entry name" value="GSPII I/J protein-like"/>
    <property type="match status" value="1"/>
</dbReference>
<dbReference type="InterPro" id="IPR038072">
    <property type="entry name" value="GspK_central_sf"/>
</dbReference>
<dbReference type="PIRSF" id="PIRSF002786">
    <property type="entry name" value="XcpX"/>
    <property type="match status" value="1"/>
</dbReference>
<evidence type="ECO:0000256" key="9">
    <source>
        <dbReference type="ARBA" id="ARBA00023136"/>
    </source>
</evidence>
<dbReference type="InterPro" id="IPR005628">
    <property type="entry name" value="GspK"/>
</dbReference>
<evidence type="ECO:0000256" key="1">
    <source>
        <dbReference type="ARBA" id="ARBA00004533"/>
    </source>
</evidence>
<evidence type="ECO:0000256" key="6">
    <source>
        <dbReference type="ARBA" id="ARBA00022692"/>
    </source>
</evidence>
<organism evidence="13 14">
    <name type="scientific">Rehaibacterium terrae</name>
    <dbReference type="NCBI Taxonomy" id="1341696"/>
    <lineage>
        <taxon>Bacteria</taxon>
        <taxon>Pseudomonadati</taxon>
        <taxon>Pseudomonadota</taxon>
        <taxon>Gammaproteobacteria</taxon>
        <taxon>Lysobacterales</taxon>
        <taxon>Lysobacteraceae</taxon>
        <taxon>Rehaibacterium</taxon>
    </lineage>
</organism>
<proteinExistence type="inferred from homology"/>
<evidence type="ECO:0000256" key="8">
    <source>
        <dbReference type="ARBA" id="ARBA00022989"/>
    </source>
</evidence>
<accession>A0A7W7Y0L3</accession>
<keyword evidence="7" id="KW-0653">Protein transport</keyword>